<feature type="compositionally biased region" description="Polar residues" evidence="3">
    <location>
        <begin position="527"/>
        <end position="538"/>
    </location>
</feature>
<feature type="region of interest" description="Disordered" evidence="3">
    <location>
        <begin position="1"/>
        <end position="30"/>
    </location>
</feature>
<dbReference type="GO" id="GO:0043161">
    <property type="term" value="P:proteasome-mediated ubiquitin-dependent protein catabolic process"/>
    <property type="evidence" value="ECO:0007669"/>
    <property type="project" value="TreeGrafter"/>
</dbReference>
<dbReference type="GO" id="GO:0005773">
    <property type="term" value="C:vacuole"/>
    <property type="evidence" value="ECO:0007669"/>
    <property type="project" value="GOC"/>
</dbReference>
<dbReference type="PANTHER" id="PTHR14534">
    <property type="entry name" value="VACUOLAR IMPORT AND DEGRADATION PROTEIN 24"/>
    <property type="match status" value="1"/>
</dbReference>
<dbReference type="GO" id="GO:0034657">
    <property type="term" value="C:GID complex"/>
    <property type="evidence" value="ECO:0007669"/>
    <property type="project" value="TreeGrafter"/>
</dbReference>
<organism evidence="4 5">
    <name type="scientific">Alternaria tenuissima</name>
    <dbReference type="NCBI Taxonomy" id="119927"/>
    <lineage>
        <taxon>Eukaryota</taxon>
        <taxon>Fungi</taxon>
        <taxon>Dikarya</taxon>
        <taxon>Ascomycota</taxon>
        <taxon>Pezizomycotina</taxon>
        <taxon>Dothideomycetes</taxon>
        <taxon>Pleosporomycetidae</taxon>
        <taxon>Pleosporales</taxon>
        <taxon>Pleosporineae</taxon>
        <taxon>Pleosporaceae</taxon>
        <taxon>Alternaria</taxon>
        <taxon>Alternaria sect. Alternaria</taxon>
        <taxon>Alternaria alternata complex</taxon>
    </lineage>
</organism>
<comment type="caution">
    <text evidence="4">The sequence shown here is derived from an EMBL/GenBank/DDBJ whole genome shotgun (WGS) entry which is preliminary data.</text>
</comment>
<proteinExistence type="inferred from homology"/>
<accession>A0A4Q4MUP0</accession>
<dbReference type="GO" id="GO:0007039">
    <property type="term" value="P:protein catabolic process in the vacuole"/>
    <property type="evidence" value="ECO:0007669"/>
    <property type="project" value="TreeGrafter"/>
</dbReference>
<name>A0A4Q4MUP0_9PLEO</name>
<feature type="compositionally biased region" description="Low complexity" evidence="3">
    <location>
        <begin position="539"/>
        <end position="550"/>
    </location>
</feature>
<feature type="compositionally biased region" description="Low complexity" evidence="3">
    <location>
        <begin position="192"/>
        <end position="201"/>
    </location>
</feature>
<dbReference type="Proteomes" id="UP000292402">
    <property type="component" value="Unassembled WGS sequence"/>
</dbReference>
<evidence type="ECO:0000256" key="2">
    <source>
        <dbReference type="SAM" id="Coils"/>
    </source>
</evidence>
<reference evidence="5" key="1">
    <citation type="journal article" date="2019" name="bioRxiv">
        <title>Genomics, evolutionary history and diagnostics of the Alternaria alternata species group including apple and Asian pear pathotypes.</title>
        <authorList>
            <person name="Armitage A.D."/>
            <person name="Cockerton H.M."/>
            <person name="Sreenivasaprasad S."/>
            <person name="Woodhall J.W."/>
            <person name="Lane C.R."/>
            <person name="Harrison R.J."/>
            <person name="Clarkson J.P."/>
        </authorList>
    </citation>
    <scope>NUCLEOTIDE SEQUENCE [LARGE SCALE GENOMIC DNA]</scope>
    <source>
        <strain evidence="5">FERA 1082</strain>
    </source>
</reference>
<feature type="coiled-coil region" evidence="2">
    <location>
        <begin position="95"/>
        <end position="122"/>
    </location>
</feature>
<evidence type="ECO:0000313" key="5">
    <source>
        <dbReference type="Proteomes" id="UP000292402"/>
    </source>
</evidence>
<sequence>MPPANSPVRKPISVAGCTARDGNRAAQQDDPEPAFISALRELESPVNHDVLNLAATLGTQTDQGEDAIIIEVPAGLNADDDDIERAHVHYLRAARERDQARLNRSQERLRLLERQRDELEQRDRLRRVMSRLSRLSDNNYGDRVPSQNSLYDWSPANDAAPGAPESSLRSTAILQSAGVRRHPRFSARTREAATTTTGSEAPPRHVSHRSLRDMLAARSSLFNESSERDRQSSARQRSNENRMSPMLEQTVKYLSRIRHCQSEDESWERARDAGILTKDYFLQHADFVADTSHIAPPTETSWLAPGAILSGCQHATTMPAVTTSYSRHAGLPPPIRPWIWNPSEASTSRTSHHSDAQPHQDRWPVKVTIHDVDWDQMSLSATMEAYNVPSHPHSHTIFPTNNTTPPVTRTSSITTYLEGEILDFNTHTLLTESFKSNAANDATYWRKLPPFQKMSDEDVVRALTSKKWLTEVLGQDWILMRWKERCFVKSLNRSTPDPVQPPPSTTIPSSFPTADAGPAPNPWAATGSANYVPATSNTSAQPSPQLQPSPYRIVRNAQTGRAEVEITPQPLFNAITNNAEHATFDDSGCGLTISGFYYVALDRRNGMLEGLYYDPQSSPYQCLKLESVNGGLRSAWGFR</sequence>
<feature type="region of interest" description="Disordered" evidence="3">
    <location>
        <begin position="492"/>
        <end position="550"/>
    </location>
</feature>
<feature type="compositionally biased region" description="Basic and acidic residues" evidence="3">
    <location>
        <begin position="225"/>
        <end position="240"/>
    </location>
</feature>
<dbReference type="PANTHER" id="PTHR14534:SF3">
    <property type="entry name" value="GID COMPLEX SUBUNIT 4 HOMOLOG"/>
    <property type="match status" value="1"/>
</dbReference>
<evidence type="ECO:0000313" key="4">
    <source>
        <dbReference type="EMBL" id="RYN59197.1"/>
    </source>
</evidence>
<protein>
    <submittedName>
        <fullName evidence="4">Uncharacterized protein</fullName>
    </submittedName>
</protein>
<dbReference type="Pfam" id="PF09783">
    <property type="entry name" value="Vac_ImportDeg"/>
    <property type="match status" value="2"/>
</dbReference>
<dbReference type="InterPro" id="IPR018618">
    <property type="entry name" value="GID4/10-like"/>
</dbReference>
<comment type="similarity">
    <text evidence="1">Belongs to the GID4/VID24 family.</text>
</comment>
<feature type="region of interest" description="Disordered" evidence="3">
    <location>
        <begin position="341"/>
        <end position="360"/>
    </location>
</feature>
<evidence type="ECO:0000256" key="3">
    <source>
        <dbReference type="SAM" id="MobiDB-lite"/>
    </source>
</evidence>
<gene>
    <name evidence="4" type="ORF">AA0114_g1648</name>
</gene>
<feature type="region of interest" description="Disordered" evidence="3">
    <location>
        <begin position="136"/>
        <end position="244"/>
    </location>
</feature>
<dbReference type="GO" id="GO:0045721">
    <property type="term" value="P:negative regulation of gluconeogenesis"/>
    <property type="evidence" value="ECO:0007669"/>
    <property type="project" value="TreeGrafter"/>
</dbReference>
<dbReference type="GO" id="GO:0006623">
    <property type="term" value="P:protein targeting to vacuole"/>
    <property type="evidence" value="ECO:0007669"/>
    <property type="project" value="TreeGrafter"/>
</dbReference>
<evidence type="ECO:0000256" key="1">
    <source>
        <dbReference type="ARBA" id="ARBA00061469"/>
    </source>
</evidence>
<keyword evidence="2" id="KW-0175">Coiled coil</keyword>
<dbReference type="EMBL" id="PDXA01000004">
    <property type="protein sequence ID" value="RYN59197.1"/>
    <property type="molecule type" value="Genomic_DNA"/>
</dbReference>
<dbReference type="AlphaFoldDB" id="A0A4Q4MUP0"/>